<feature type="transmembrane region" description="Helical" evidence="1">
    <location>
        <begin position="104"/>
        <end position="125"/>
    </location>
</feature>
<protein>
    <submittedName>
        <fullName evidence="2">Uncharacterized protein</fullName>
    </submittedName>
</protein>
<accession>A0AA36F949</accession>
<keyword evidence="1" id="KW-0812">Transmembrane</keyword>
<evidence type="ECO:0000313" key="2">
    <source>
        <dbReference type="EMBL" id="CAI9729110.1"/>
    </source>
</evidence>
<evidence type="ECO:0000256" key="1">
    <source>
        <dbReference type="SAM" id="Phobius"/>
    </source>
</evidence>
<keyword evidence="1" id="KW-0472">Membrane</keyword>
<keyword evidence="1" id="KW-1133">Transmembrane helix</keyword>
<name>A0AA36F949_OCTVU</name>
<organism evidence="2 3">
    <name type="scientific">Octopus vulgaris</name>
    <name type="common">Common octopus</name>
    <dbReference type="NCBI Taxonomy" id="6645"/>
    <lineage>
        <taxon>Eukaryota</taxon>
        <taxon>Metazoa</taxon>
        <taxon>Spiralia</taxon>
        <taxon>Lophotrochozoa</taxon>
        <taxon>Mollusca</taxon>
        <taxon>Cephalopoda</taxon>
        <taxon>Coleoidea</taxon>
        <taxon>Octopodiformes</taxon>
        <taxon>Octopoda</taxon>
        <taxon>Incirrata</taxon>
        <taxon>Octopodidae</taxon>
        <taxon>Octopus</taxon>
    </lineage>
</organism>
<dbReference type="Proteomes" id="UP001162480">
    <property type="component" value="Chromosome 10"/>
</dbReference>
<evidence type="ECO:0000313" key="3">
    <source>
        <dbReference type="Proteomes" id="UP001162480"/>
    </source>
</evidence>
<keyword evidence="3" id="KW-1185">Reference proteome</keyword>
<feature type="transmembrane region" description="Helical" evidence="1">
    <location>
        <begin position="30"/>
        <end position="53"/>
    </location>
</feature>
<proteinExistence type="predicted"/>
<sequence>MRSLVGNISGFLFVWWDWVKKFCNTSKGMIFICAFIAAFVVAFVVVAAVIVYYCCGGGSFIATIAAHCYNDYRCDNEFFSPADELVFGSSGITTGITSLFDIPFIMLLLLLWLLLLLLMLLLLVLEKNWGFLAKFDSKGMLKTEKELPDKLNMFSNTLPNTSSGSYGAKLESPVGRQILNLEFKFYGNLRRKRTEDLLCC</sequence>
<reference evidence="2" key="1">
    <citation type="submission" date="2023-08" db="EMBL/GenBank/DDBJ databases">
        <authorList>
            <person name="Alioto T."/>
            <person name="Alioto T."/>
            <person name="Gomez Garrido J."/>
        </authorList>
    </citation>
    <scope>NUCLEOTIDE SEQUENCE</scope>
</reference>
<gene>
    <name evidence="2" type="ORF">OCTVUL_1B023984</name>
</gene>
<dbReference type="AlphaFoldDB" id="A0AA36F949"/>
<dbReference type="EMBL" id="OX597823">
    <property type="protein sequence ID" value="CAI9729110.1"/>
    <property type="molecule type" value="Genomic_DNA"/>
</dbReference>